<feature type="compositionally biased region" description="Polar residues" evidence="1">
    <location>
        <begin position="375"/>
        <end position="394"/>
    </location>
</feature>
<organism evidence="2 3">
    <name type="scientific">Zymoseptoria brevis</name>
    <dbReference type="NCBI Taxonomy" id="1047168"/>
    <lineage>
        <taxon>Eukaryota</taxon>
        <taxon>Fungi</taxon>
        <taxon>Dikarya</taxon>
        <taxon>Ascomycota</taxon>
        <taxon>Pezizomycotina</taxon>
        <taxon>Dothideomycetes</taxon>
        <taxon>Dothideomycetidae</taxon>
        <taxon>Mycosphaerellales</taxon>
        <taxon>Mycosphaerellaceae</taxon>
        <taxon>Zymoseptoria</taxon>
    </lineage>
</organism>
<feature type="compositionally biased region" description="Low complexity" evidence="1">
    <location>
        <begin position="99"/>
        <end position="119"/>
    </location>
</feature>
<gene>
    <name evidence="2" type="ORF">TI39_contig517g00006</name>
</gene>
<dbReference type="Proteomes" id="UP000033647">
    <property type="component" value="Unassembled WGS sequence"/>
</dbReference>
<feature type="region of interest" description="Disordered" evidence="1">
    <location>
        <begin position="239"/>
        <end position="270"/>
    </location>
</feature>
<comment type="caution">
    <text evidence="2">The sequence shown here is derived from an EMBL/GenBank/DDBJ whole genome shotgun (WGS) entry which is preliminary data.</text>
</comment>
<evidence type="ECO:0000313" key="3">
    <source>
        <dbReference type="Proteomes" id="UP000033647"/>
    </source>
</evidence>
<feature type="region of interest" description="Disordered" evidence="1">
    <location>
        <begin position="285"/>
        <end position="307"/>
    </location>
</feature>
<dbReference type="OrthoDB" id="10628322at2759"/>
<feature type="region of interest" description="Disordered" evidence="1">
    <location>
        <begin position="93"/>
        <end position="121"/>
    </location>
</feature>
<evidence type="ECO:0000313" key="2">
    <source>
        <dbReference type="EMBL" id="KJX97280.1"/>
    </source>
</evidence>
<name>A0A0F4GM54_9PEZI</name>
<accession>A0A0F4GM54</accession>
<dbReference type="AlphaFoldDB" id="A0A0F4GM54"/>
<keyword evidence="3" id="KW-1185">Reference proteome</keyword>
<sequence>MTLFPTVAFRHDFELHGASALRIAVEVEGAVDIEHCVGVYICQADANMRKLVVRTMRGLPITFNPGHHGDNQSGSGARKIRLTITRGMLHPIDGSKGFSATSEPPSGSSSGSSPTAASPFVPLPGHEGQSYCFEFGVESRGNIHKTSYLRRTLWSQEKLEHRIECRNRIESLLGTVGTSQWSAAEGQAWKAAQSGTPAYDRRVATEETARWAITSDIVRLDWSIDKALLQVEVIGRPPETCDCPDDHTKPPPSEGARTGSIKARQTTSTKATKIVRRPAINLTPTAGESMSKKCGKCDKVKPPPRGKKLGQRIVGGRKVTKYVPLDADDGYGRARRPVHIRAPAQVDAEPDLLDDGAYVPAVPKSVLHTPADVQGETSVTAQEQSTAVQNTVQPTPFDEQGETSVTTQEQSGATQDATETAPDNAQNVSPETPDAPGPRAVSSPPDFRKRAGDSSLEEPPAKRPSVASRSTTRDDDDEEIDLPKPNIKIEEDEVTIIEDKNGDIALRFKHRKASRNKSVEETRLQHQLQLVEMDEERLRLARKKLELKHKLEAFRRPRGFQKENPIKIED</sequence>
<proteinExistence type="predicted"/>
<feature type="compositionally biased region" description="Polar residues" evidence="1">
    <location>
        <begin position="402"/>
        <end position="430"/>
    </location>
</feature>
<protein>
    <submittedName>
        <fullName evidence="2">Uncharacterized protein</fullName>
    </submittedName>
</protein>
<dbReference type="EMBL" id="LAFY01000509">
    <property type="protein sequence ID" value="KJX97280.1"/>
    <property type="molecule type" value="Genomic_DNA"/>
</dbReference>
<reference evidence="2 3" key="1">
    <citation type="submission" date="2015-03" db="EMBL/GenBank/DDBJ databases">
        <title>RNA-seq based gene annotation and comparative genomics of four Zymoseptoria species reveal species-specific pathogenicity related genes and transposable element activity.</title>
        <authorList>
            <person name="Grandaubert J."/>
            <person name="Bhattacharyya A."/>
            <person name="Stukenbrock E.H."/>
        </authorList>
    </citation>
    <scope>NUCLEOTIDE SEQUENCE [LARGE SCALE GENOMIC DNA]</scope>
    <source>
        <strain evidence="2 3">Zb18110</strain>
    </source>
</reference>
<evidence type="ECO:0000256" key="1">
    <source>
        <dbReference type="SAM" id="MobiDB-lite"/>
    </source>
</evidence>
<feature type="region of interest" description="Disordered" evidence="1">
    <location>
        <begin position="368"/>
        <end position="487"/>
    </location>
</feature>